<keyword evidence="2" id="KW-1185">Reference proteome</keyword>
<name>A0AAW3JVX1_9FIRM</name>
<dbReference type="EMBL" id="LLKB01000001">
    <property type="protein sequence ID" value="KQC86802.1"/>
    <property type="molecule type" value="Genomic_DNA"/>
</dbReference>
<evidence type="ECO:0000313" key="1">
    <source>
        <dbReference type="EMBL" id="KQC86802.1"/>
    </source>
</evidence>
<comment type="caution">
    <text evidence="1">The sequence shown here is derived from an EMBL/GenBank/DDBJ whole genome shotgun (WGS) entry which is preliminary data.</text>
</comment>
<dbReference type="AlphaFoldDB" id="A0AAW3JVX1"/>
<sequence length="64" mass="7467">MSKKNKKLICAVYLSVDAPEKETQEKEEKQFRYIKDYCKGNGLKIAMMKKKKLPKKVIERSGES</sequence>
<gene>
    <name evidence="1" type="ORF">APZ18_06480</name>
</gene>
<dbReference type="RefSeq" id="WP_055942759.1">
    <property type="nucleotide sequence ID" value="NZ_JAQDCV010000001.1"/>
</dbReference>
<organism evidence="1 2">
    <name type="scientific">Butyribacter intestini</name>
    <dbReference type="NCBI Taxonomy" id="1703332"/>
    <lineage>
        <taxon>Bacteria</taxon>
        <taxon>Bacillati</taxon>
        <taxon>Bacillota</taxon>
        <taxon>Clostridia</taxon>
        <taxon>Lachnospirales</taxon>
        <taxon>Lachnospiraceae</taxon>
        <taxon>Butyribacter</taxon>
    </lineage>
</organism>
<dbReference type="Proteomes" id="UP000050833">
    <property type="component" value="Unassembled WGS sequence"/>
</dbReference>
<reference evidence="1 2" key="1">
    <citation type="submission" date="2015-10" db="EMBL/GenBank/DDBJ databases">
        <title>Butyribacter intestini gen. nov., sp. nov., a butyric acid-producing bacterium of the family Lachnospiraceae isolated from the human faeces.</title>
        <authorList>
            <person name="Zou Y."/>
            <person name="Xue W."/>
            <person name="Luo G."/>
            <person name="Lv M."/>
        </authorList>
    </citation>
    <scope>NUCLEOTIDE SEQUENCE [LARGE SCALE GENOMIC DNA]</scope>
    <source>
        <strain evidence="1 2">TF01-11</strain>
    </source>
</reference>
<accession>A0AAW3JVX1</accession>
<protein>
    <recommendedName>
        <fullName evidence="3">Resolvase/invertase-type recombinase catalytic domain-containing protein</fullName>
    </recommendedName>
</protein>
<evidence type="ECO:0000313" key="2">
    <source>
        <dbReference type="Proteomes" id="UP000050833"/>
    </source>
</evidence>
<evidence type="ECO:0008006" key="3">
    <source>
        <dbReference type="Google" id="ProtNLM"/>
    </source>
</evidence>
<proteinExistence type="predicted"/>